<name>A0A0A9FA23_ARUDO</name>
<reference evidence="1" key="2">
    <citation type="journal article" date="2015" name="Data Brief">
        <title>Shoot transcriptome of the giant reed, Arundo donax.</title>
        <authorList>
            <person name="Barrero R.A."/>
            <person name="Guerrero F.D."/>
            <person name="Moolhuijzen P."/>
            <person name="Goolsby J.A."/>
            <person name="Tidwell J."/>
            <person name="Bellgard S.E."/>
            <person name="Bellgard M.I."/>
        </authorList>
    </citation>
    <scope>NUCLEOTIDE SEQUENCE</scope>
    <source>
        <tissue evidence="1">Shoot tissue taken approximately 20 cm above the soil surface</tissue>
    </source>
</reference>
<evidence type="ECO:0000313" key="1">
    <source>
        <dbReference type="EMBL" id="JAE07001.1"/>
    </source>
</evidence>
<protein>
    <submittedName>
        <fullName evidence="1">Uncharacterized protein</fullName>
    </submittedName>
</protein>
<sequence>MVLKSFANSASPNWEPNHCPLAIGSNSSHIGSHTNMVKKMKGSGCGRSRNHLILRCSFPSAHIRRI</sequence>
<reference evidence="1" key="1">
    <citation type="submission" date="2014-09" db="EMBL/GenBank/DDBJ databases">
        <authorList>
            <person name="Magalhaes I.L.F."/>
            <person name="Oliveira U."/>
            <person name="Santos F.R."/>
            <person name="Vidigal T.H.D.A."/>
            <person name="Brescovit A.D."/>
            <person name="Santos A.J."/>
        </authorList>
    </citation>
    <scope>NUCLEOTIDE SEQUENCE</scope>
    <source>
        <tissue evidence="1">Shoot tissue taken approximately 20 cm above the soil surface</tissue>
    </source>
</reference>
<proteinExistence type="predicted"/>
<dbReference type="AlphaFoldDB" id="A0A0A9FA23"/>
<accession>A0A0A9FA23</accession>
<organism evidence="1">
    <name type="scientific">Arundo donax</name>
    <name type="common">Giant reed</name>
    <name type="synonym">Donax arundinaceus</name>
    <dbReference type="NCBI Taxonomy" id="35708"/>
    <lineage>
        <taxon>Eukaryota</taxon>
        <taxon>Viridiplantae</taxon>
        <taxon>Streptophyta</taxon>
        <taxon>Embryophyta</taxon>
        <taxon>Tracheophyta</taxon>
        <taxon>Spermatophyta</taxon>
        <taxon>Magnoliopsida</taxon>
        <taxon>Liliopsida</taxon>
        <taxon>Poales</taxon>
        <taxon>Poaceae</taxon>
        <taxon>PACMAD clade</taxon>
        <taxon>Arundinoideae</taxon>
        <taxon>Arundineae</taxon>
        <taxon>Arundo</taxon>
    </lineage>
</organism>
<dbReference type="EMBL" id="GBRH01190895">
    <property type="protein sequence ID" value="JAE07001.1"/>
    <property type="molecule type" value="Transcribed_RNA"/>
</dbReference>